<evidence type="ECO:0000256" key="2">
    <source>
        <dbReference type="ARBA" id="ARBA00034247"/>
    </source>
</evidence>
<keyword evidence="4" id="KW-0812">Transmembrane</keyword>
<protein>
    <recommendedName>
        <fullName evidence="1">diguanylate cyclase</fullName>
        <ecNumber evidence="1">2.7.7.65</ecNumber>
    </recommendedName>
</protein>
<feature type="transmembrane region" description="Helical" evidence="4">
    <location>
        <begin position="316"/>
        <end position="337"/>
    </location>
</feature>
<comment type="catalytic activity">
    <reaction evidence="2">
        <text>2 GTP = 3',3'-c-di-GMP + 2 diphosphate</text>
        <dbReference type="Rhea" id="RHEA:24898"/>
        <dbReference type="ChEBI" id="CHEBI:33019"/>
        <dbReference type="ChEBI" id="CHEBI:37565"/>
        <dbReference type="ChEBI" id="CHEBI:58805"/>
        <dbReference type="EC" id="2.7.7.65"/>
    </reaction>
</comment>
<dbReference type="Pfam" id="PF07695">
    <property type="entry name" value="7TMR-DISM_7TM"/>
    <property type="match status" value="1"/>
</dbReference>
<dbReference type="InterPro" id="IPR050469">
    <property type="entry name" value="Diguanylate_Cyclase"/>
</dbReference>
<dbReference type="SMART" id="SM00267">
    <property type="entry name" value="GGDEF"/>
    <property type="match status" value="1"/>
</dbReference>
<feature type="chain" id="PRO_5020410800" description="diguanylate cyclase" evidence="5">
    <location>
        <begin position="29"/>
        <end position="627"/>
    </location>
</feature>
<organism evidence="7 8">
    <name type="scientific">Paucimonas lemoignei</name>
    <name type="common">Pseudomonas lemoignei</name>
    <dbReference type="NCBI Taxonomy" id="29443"/>
    <lineage>
        <taxon>Bacteria</taxon>
        <taxon>Pseudomonadati</taxon>
        <taxon>Pseudomonadota</taxon>
        <taxon>Betaproteobacteria</taxon>
        <taxon>Burkholderiales</taxon>
        <taxon>Burkholderiaceae</taxon>
        <taxon>Paucimonas</taxon>
    </lineage>
</organism>
<feature type="transmembrane region" description="Helical" evidence="4">
    <location>
        <begin position="290"/>
        <end position="310"/>
    </location>
</feature>
<dbReference type="PANTHER" id="PTHR45138:SF9">
    <property type="entry name" value="DIGUANYLATE CYCLASE DGCM-RELATED"/>
    <property type="match status" value="1"/>
</dbReference>
<evidence type="ECO:0000256" key="4">
    <source>
        <dbReference type="SAM" id="Phobius"/>
    </source>
</evidence>
<dbReference type="GO" id="GO:1902201">
    <property type="term" value="P:negative regulation of bacterial-type flagellum-dependent cell motility"/>
    <property type="evidence" value="ECO:0007669"/>
    <property type="project" value="TreeGrafter"/>
</dbReference>
<reference evidence="7 8" key="1">
    <citation type="submission" date="2019-03" db="EMBL/GenBank/DDBJ databases">
        <title>Genomic Encyclopedia of Type Strains, Phase IV (KMG-IV): sequencing the most valuable type-strain genomes for metagenomic binning, comparative biology and taxonomic classification.</title>
        <authorList>
            <person name="Goeker M."/>
        </authorList>
    </citation>
    <scope>NUCLEOTIDE SEQUENCE [LARGE SCALE GENOMIC DNA]</scope>
    <source>
        <strain evidence="7 8">DSM 7445</strain>
    </source>
</reference>
<evidence type="ECO:0000256" key="1">
    <source>
        <dbReference type="ARBA" id="ARBA00012528"/>
    </source>
</evidence>
<dbReference type="InterPro" id="IPR000160">
    <property type="entry name" value="GGDEF_dom"/>
</dbReference>
<proteinExistence type="predicted"/>
<evidence type="ECO:0000313" key="7">
    <source>
        <dbReference type="EMBL" id="TCS37227.1"/>
    </source>
</evidence>
<name>A0A4R3HVF6_PAULE</name>
<dbReference type="InterPro" id="IPR043128">
    <property type="entry name" value="Rev_trsase/Diguanyl_cyclase"/>
</dbReference>
<dbReference type="PROSITE" id="PS50887">
    <property type="entry name" value="GGDEF"/>
    <property type="match status" value="1"/>
</dbReference>
<dbReference type="Gene3D" id="3.30.70.270">
    <property type="match status" value="1"/>
</dbReference>
<sequence>MIRKIVNIVFCLPCFFVIALLFSIGAQASSAPVVLDADTGRYAVSSQLEYVEDASGKLTFEEIRAAAGTRGFQPVNASTPSFGFTSSSMWFRFTIENRSARFKDWLLEVLYPPLDHVDIYLVAPDGSHAVMRGGDRRPFDARAIKERNINFLLEVQPGDSRDVYVNVRTNSSMQLPLVLWNMPTYIEAKEHEQHLMGLFYGILAGLFVFNLVLFLSTRDKPYLYYVSYLLAFFLFQATLHGLTYEYLWPDAPAWANTALPIFLCMGSIGVTEFTRSFLDIGKNFPRLNHFFTAFLLISVATAAAAFFAPYPLVIRLGTLEGVIASVMAFATGCYALAKGVKPARYFMIAWSVFLIGSLLYALKTFGLLPSVFITNYGQQIGSALEVILLSMALADRLRILKEENERIQRQATTELETRVQERTRELDAALQKLADANKALHELNLVDPLTGIKNRKFFNERYAEEWRRAMRQQYPIALIMVDIDHFKSINDRYGHLCGDVCIKAVANVLQGSLRRPSDHAARYGGEEFCLIIPHGDAAGVAALAEEVRSRVQERVVEFDDKRLHLTVSVGIGIMVPMPDDNSDTLIARADAALYEAKKLGRNQVRMDTHCQMDQDAASPESAGVTAV</sequence>
<keyword evidence="8" id="KW-1185">Reference proteome</keyword>
<dbReference type="SUPFAM" id="SSF55073">
    <property type="entry name" value="Nucleotide cyclase"/>
    <property type="match status" value="1"/>
</dbReference>
<dbReference type="PANTHER" id="PTHR45138">
    <property type="entry name" value="REGULATORY COMPONENTS OF SENSORY TRANSDUCTION SYSTEM"/>
    <property type="match status" value="1"/>
</dbReference>
<dbReference type="Pfam" id="PF00990">
    <property type="entry name" value="GGDEF"/>
    <property type="match status" value="1"/>
</dbReference>
<evidence type="ECO:0000259" key="6">
    <source>
        <dbReference type="PROSITE" id="PS50887"/>
    </source>
</evidence>
<dbReference type="Proteomes" id="UP000295382">
    <property type="component" value="Unassembled WGS sequence"/>
</dbReference>
<keyword evidence="5" id="KW-0732">Signal</keyword>
<dbReference type="Pfam" id="PF07696">
    <property type="entry name" value="7TMR-DISMED2"/>
    <property type="match status" value="1"/>
</dbReference>
<accession>A0A4R3HVF6</accession>
<feature type="domain" description="GGDEF" evidence="6">
    <location>
        <begin position="474"/>
        <end position="609"/>
    </location>
</feature>
<keyword evidence="4" id="KW-1133">Transmembrane helix</keyword>
<dbReference type="AlphaFoldDB" id="A0A4R3HVF6"/>
<feature type="signal peptide" evidence="5">
    <location>
        <begin position="1"/>
        <end position="28"/>
    </location>
</feature>
<feature type="transmembrane region" description="Helical" evidence="4">
    <location>
        <begin position="195"/>
        <end position="215"/>
    </location>
</feature>
<feature type="transmembrane region" description="Helical" evidence="4">
    <location>
        <begin position="259"/>
        <end position="278"/>
    </location>
</feature>
<feature type="transmembrane region" description="Helical" evidence="4">
    <location>
        <begin position="344"/>
        <end position="362"/>
    </location>
</feature>
<dbReference type="InterPro" id="IPR011622">
    <property type="entry name" value="7TMR_DISM_rcpt_extracell_dom2"/>
</dbReference>
<dbReference type="FunFam" id="3.30.70.270:FF:000001">
    <property type="entry name" value="Diguanylate cyclase domain protein"/>
    <property type="match status" value="1"/>
</dbReference>
<keyword evidence="4" id="KW-0472">Membrane</keyword>
<dbReference type="NCBIfam" id="TIGR00254">
    <property type="entry name" value="GGDEF"/>
    <property type="match status" value="1"/>
</dbReference>
<dbReference type="EC" id="2.7.7.65" evidence="1"/>
<dbReference type="InterPro" id="IPR011623">
    <property type="entry name" value="7TMR_DISM_rcpt_extracell_dom1"/>
</dbReference>
<feature type="coiled-coil region" evidence="3">
    <location>
        <begin position="390"/>
        <end position="446"/>
    </location>
</feature>
<dbReference type="EMBL" id="SLZQ01000004">
    <property type="protein sequence ID" value="TCS37227.1"/>
    <property type="molecule type" value="Genomic_DNA"/>
</dbReference>
<dbReference type="CDD" id="cd01949">
    <property type="entry name" value="GGDEF"/>
    <property type="match status" value="1"/>
</dbReference>
<evidence type="ECO:0000256" key="5">
    <source>
        <dbReference type="SAM" id="SignalP"/>
    </source>
</evidence>
<evidence type="ECO:0000256" key="3">
    <source>
        <dbReference type="SAM" id="Coils"/>
    </source>
</evidence>
<dbReference type="GO" id="GO:0005886">
    <property type="term" value="C:plasma membrane"/>
    <property type="evidence" value="ECO:0007669"/>
    <property type="project" value="TreeGrafter"/>
</dbReference>
<comment type="caution">
    <text evidence="7">The sequence shown here is derived from an EMBL/GenBank/DDBJ whole genome shotgun (WGS) entry which is preliminary data.</text>
</comment>
<feature type="transmembrane region" description="Helical" evidence="4">
    <location>
        <begin position="222"/>
        <end position="239"/>
    </location>
</feature>
<dbReference type="InterPro" id="IPR029787">
    <property type="entry name" value="Nucleotide_cyclase"/>
</dbReference>
<dbReference type="Gene3D" id="2.60.40.2380">
    <property type="match status" value="1"/>
</dbReference>
<gene>
    <name evidence="7" type="ORF">EDC30_10425</name>
</gene>
<dbReference type="GO" id="GO:0043709">
    <property type="term" value="P:cell adhesion involved in single-species biofilm formation"/>
    <property type="evidence" value="ECO:0007669"/>
    <property type="project" value="TreeGrafter"/>
</dbReference>
<dbReference type="GO" id="GO:0052621">
    <property type="term" value="F:diguanylate cyclase activity"/>
    <property type="evidence" value="ECO:0007669"/>
    <property type="project" value="UniProtKB-EC"/>
</dbReference>
<keyword evidence="3" id="KW-0175">Coiled coil</keyword>
<evidence type="ECO:0000313" key="8">
    <source>
        <dbReference type="Proteomes" id="UP000295382"/>
    </source>
</evidence>